<protein>
    <submittedName>
        <fullName evidence="1">Uncharacterized protein</fullName>
    </submittedName>
</protein>
<comment type="caution">
    <text evidence="1">The sequence shown here is derived from an EMBL/GenBank/DDBJ whole genome shotgun (WGS) entry which is preliminary data.</text>
</comment>
<name>A0A125W6X5_ENTFL</name>
<evidence type="ECO:0000313" key="2">
    <source>
        <dbReference type="Proteomes" id="UP000004846"/>
    </source>
</evidence>
<dbReference type="Proteomes" id="UP000004846">
    <property type="component" value="Unassembled WGS sequence"/>
</dbReference>
<accession>A0A125W6X5</accession>
<dbReference type="HOGENOM" id="CLU_3269660_0_0_9"/>
<sequence>MKNVMPKKSNFLGMMFFLFLWENSLAILVVASKKLCYTKAN</sequence>
<reference evidence="1 2" key="1">
    <citation type="submission" date="2010-07" db="EMBL/GenBank/DDBJ databases">
        <authorList>
            <person name="Sid Ahmed O."/>
        </authorList>
    </citation>
    <scope>NUCLEOTIDE SEQUENCE [LARGE SCALE GENOMIC DNA]</scope>
    <source>
        <strain evidence="1 2">TX4248</strain>
    </source>
</reference>
<proteinExistence type="predicted"/>
<dbReference type="EMBL" id="AEBR01000038">
    <property type="protein sequence ID" value="EFM83044.1"/>
    <property type="molecule type" value="Genomic_DNA"/>
</dbReference>
<organism evidence="1 2">
    <name type="scientific">Enterococcus faecalis TX4248</name>
    <dbReference type="NCBI Taxonomy" id="749495"/>
    <lineage>
        <taxon>Bacteria</taxon>
        <taxon>Bacillati</taxon>
        <taxon>Bacillota</taxon>
        <taxon>Bacilli</taxon>
        <taxon>Lactobacillales</taxon>
        <taxon>Enterococcaceae</taxon>
        <taxon>Enterococcus</taxon>
    </lineage>
</organism>
<dbReference type="AlphaFoldDB" id="A0A125W6X5"/>
<evidence type="ECO:0000313" key="1">
    <source>
        <dbReference type="EMBL" id="EFM83044.1"/>
    </source>
</evidence>
<gene>
    <name evidence="1" type="ORF">HMPREF9498_01323</name>
</gene>